<proteinExistence type="predicted"/>
<evidence type="ECO:0000313" key="3">
    <source>
        <dbReference type="EnsemblMetazoa" id="XP_019855533.1"/>
    </source>
</evidence>
<dbReference type="GO" id="GO:0007165">
    <property type="term" value="P:signal transduction"/>
    <property type="evidence" value="ECO:0007669"/>
    <property type="project" value="InterPro"/>
</dbReference>
<dbReference type="KEGG" id="aqu:100631666"/>
<dbReference type="CDD" id="cd01670">
    <property type="entry name" value="Death"/>
    <property type="match status" value="1"/>
</dbReference>
<dbReference type="Proteomes" id="UP000007879">
    <property type="component" value="Unassembled WGS sequence"/>
</dbReference>
<feature type="domain" description="Death" evidence="2">
    <location>
        <begin position="47"/>
        <end position="110"/>
    </location>
</feature>
<organism evidence="3 4">
    <name type="scientific">Amphimedon queenslandica</name>
    <name type="common">Sponge</name>
    <dbReference type="NCBI Taxonomy" id="400682"/>
    <lineage>
        <taxon>Eukaryota</taxon>
        <taxon>Metazoa</taxon>
        <taxon>Porifera</taxon>
        <taxon>Demospongiae</taxon>
        <taxon>Heteroscleromorpha</taxon>
        <taxon>Haplosclerida</taxon>
        <taxon>Niphatidae</taxon>
        <taxon>Amphimedon</taxon>
    </lineage>
</organism>
<dbReference type="InterPro" id="IPR011029">
    <property type="entry name" value="DEATH-like_dom_sf"/>
</dbReference>
<dbReference type="RefSeq" id="XP_019855533.1">
    <property type="nucleotide sequence ID" value="XM_019999974.1"/>
</dbReference>
<name>A0AAN0JFW4_AMPQE</name>
<dbReference type="SUPFAM" id="SSF47986">
    <property type="entry name" value="DEATH domain"/>
    <property type="match status" value="1"/>
</dbReference>
<protein>
    <recommendedName>
        <fullName evidence="2">Death domain-containing protein</fullName>
    </recommendedName>
</protein>
<sequence>MDRKILRPSENIQNKSNDHQRKEKVLTIDKLANVIQRLEKARFDKTKWKKLGGTLGLHPNTLNMISANERGVTDDCFRECLSKWLRRSDGSDKVGKPSYDTLADALDKINGCKAQADYIRAILFAVYWITNNRYSNIVI</sequence>
<feature type="region of interest" description="Disordered" evidence="1">
    <location>
        <begin position="1"/>
        <end position="20"/>
    </location>
</feature>
<dbReference type="InterPro" id="IPR000488">
    <property type="entry name" value="Death_dom"/>
</dbReference>
<dbReference type="GeneID" id="100631666"/>
<dbReference type="AlphaFoldDB" id="A0AAN0JFW4"/>
<dbReference type="EnsemblMetazoa" id="XM_019999974.1">
    <property type="protein sequence ID" value="XP_019855533.1"/>
    <property type="gene ID" value="LOC100631666"/>
</dbReference>
<evidence type="ECO:0000259" key="2">
    <source>
        <dbReference type="PROSITE" id="PS50017"/>
    </source>
</evidence>
<accession>A0AAN0JFW4</accession>
<evidence type="ECO:0000256" key="1">
    <source>
        <dbReference type="SAM" id="MobiDB-lite"/>
    </source>
</evidence>
<dbReference type="Gene3D" id="1.10.533.10">
    <property type="entry name" value="Death Domain, Fas"/>
    <property type="match status" value="1"/>
</dbReference>
<dbReference type="PROSITE" id="PS50017">
    <property type="entry name" value="DEATH_DOMAIN"/>
    <property type="match status" value="1"/>
</dbReference>
<reference evidence="3" key="2">
    <citation type="submission" date="2024-06" db="UniProtKB">
        <authorList>
            <consortium name="EnsemblMetazoa"/>
        </authorList>
    </citation>
    <scope>IDENTIFICATION</scope>
</reference>
<reference evidence="4" key="1">
    <citation type="journal article" date="2010" name="Nature">
        <title>The Amphimedon queenslandica genome and the evolution of animal complexity.</title>
        <authorList>
            <person name="Srivastava M."/>
            <person name="Simakov O."/>
            <person name="Chapman J."/>
            <person name="Fahey B."/>
            <person name="Gauthier M.E."/>
            <person name="Mitros T."/>
            <person name="Richards G.S."/>
            <person name="Conaco C."/>
            <person name="Dacre M."/>
            <person name="Hellsten U."/>
            <person name="Larroux C."/>
            <person name="Putnam N.H."/>
            <person name="Stanke M."/>
            <person name="Adamska M."/>
            <person name="Darling A."/>
            <person name="Degnan S.M."/>
            <person name="Oakley T.H."/>
            <person name="Plachetzki D.C."/>
            <person name="Zhai Y."/>
            <person name="Adamski M."/>
            <person name="Calcino A."/>
            <person name="Cummins S.F."/>
            <person name="Goodstein D.M."/>
            <person name="Harris C."/>
            <person name="Jackson D.J."/>
            <person name="Leys S.P."/>
            <person name="Shu S."/>
            <person name="Woodcroft B.J."/>
            <person name="Vervoort M."/>
            <person name="Kosik K.S."/>
            <person name="Manning G."/>
            <person name="Degnan B.M."/>
            <person name="Rokhsar D.S."/>
        </authorList>
    </citation>
    <scope>NUCLEOTIDE SEQUENCE [LARGE SCALE GENOMIC DNA]</scope>
</reference>
<evidence type="ECO:0000313" key="4">
    <source>
        <dbReference type="Proteomes" id="UP000007879"/>
    </source>
</evidence>
<keyword evidence="4" id="KW-1185">Reference proteome</keyword>